<dbReference type="Gene3D" id="3.30.450.40">
    <property type="match status" value="3"/>
</dbReference>
<dbReference type="GO" id="GO:0004673">
    <property type="term" value="F:protein histidine kinase activity"/>
    <property type="evidence" value="ECO:0007669"/>
    <property type="project" value="UniProtKB-EC"/>
</dbReference>
<evidence type="ECO:0000259" key="7">
    <source>
        <dbReference type="SMART" id="SM00065"/>
    </source>
</evidence>
<evidence type="ECO:0000256" key="4">
    <source>
        <dbReference type="ARBA" id="ARBA00022777"/>
    </source>
</evidence>
<evidence type="ECO:0000256" key="3">
    <source>
        <dbReference type="ARBA" id="ARBA00022679"/>
    </source>
</evidence>
<dbReference type="AlphaFoldDB" id="A0A831WZP5"/>
<accession>A0A831WZP5</accession>
<gene>
    <name evidence="8" type="ORF">ENP34_11060</name>
</gene>
<keyword evidence="4" id="KW-0418">Kinase</keyword>
<reference evidence="8" key="1">
    <citation type="journal article" date="2020" name="mSystems">
        <title>Genome- and Community-Level Interaction Insights into Carbon Utilization and Element Cycling Functions of Hydrothermarchaeota in Hydrothermal Sediment.</title>
        <authorList>
            <person name="Zhou Z."/>
            <person name="Liu Y."/>
            <person name="Xu W."/>
            <person name="Pan J."/>
            <person name="Luo Z.H."/>
            <person name="Li M."/>
        </authorList>
    </citation>
    <scope>NUCLEOTIDE SEQUENCE [LARGE SCALE GENOMIC DNA]</scope>
    <source>
        <strain evidence="8">SpSt-210</strain>
    </source>
</reference>
<dbReference type="PANTHER" id="PTHR24421">
    <property type="entry name" value="NITRATE/NITRITE SENSOR PROTEIN NARX-RELATED"/>
    <property type="match status" value="1"/>
</dbReference>
<dbReference type="PANTHER" id="PTHR24421:SF10">
    <property type="entry name" value="NITRATE_NITRITE SENSOR PROTEIN NARQ"/>
    <property type="match status" value="1"/>
</dbReference>
<dbReference type="GO" id="GO:0000160">
    <property type="term" value="P:phosphorelay signal transduction system"/>
    <property type="evidence" value="ECO:0007669"/>
    <property type="project" value="UniProtKB-KW"/>
</dbReference>
<dbReference type="InterPro" id="IPR050482">
    <property type="entry name" value="Sensor_HK_TwoCompSys"/>
</dbReference>
<comment type="caution">
    <text evidence="8">The sequence shown here is derived from an EMBL/GenBank/DDBJ whole genome shotgun (WGS) entry which is preliminary data.</text>
</comment>
<organism evidence="8">
    <name type="scientific">Thermorudis peleae</name>
    <dbReference type="NCBI Taxonomy" id="1382356"/>
    <lineage>
        <taxon>Bacteria</taxon>
        <taxon>Pseudomonadati</taxon>
        <taxon>Thermomicrobiota</taxon>
        <taxon>Thermomicrobia</taxon>
        <taxon>Thermomicrobia incertae sedis</taxon>
        <taxon>Thermorudis</taxon>
    </lineage>
</organism>
<feature type="region of interest" description="Disordered" evidence="6">
    <location>
        <begin position="1"/>
        <end position="33"/>
    </location>
</feature>
<sequence length="771" mass="82553">MDASSTRQPGGRGWFHRRAPAKPAEPQPASDRRGSLLPALETMAQLLQAGDSTTELLEKLAEQARQAMEADLVVVRRFLPDQQSLLTEAVAGVAPEQLAGLRGAVVPAPPGFSEVPPGTFAMVDLAGEAPGAYLGRSDAKELAELGVKHALVLPLCARGVVAGRLEFGRRIDLPFTLEKRAIAPLIAYLLAGVLLPPAGPAEEREMAALRARAAVVEAIDPAGNLDQTLARFGEAARALTSADLVLSVRWQPEEATFVPVGVAGGAPYLIEMLKTISFQPAVVPALQLVAQQTEPVIVLSQDAAQKLGPALVQQLGARAALLAPLRDPQGRLQGALIVLATRAGVEFDQHDAVALAELVRVSGPALALAAKVEELHRQVDRLRLIERLARDLAKAEDEVAVTRHICEYLGSFLDTSACCLGVLVNGHASLTWSGWSSGRPLGPVTTGVGDDAAGRVLRIQAPVRLTQREAPDPARWLPSALALPLGQSALIVPAMANGRVVGVLALQSPAADAYRASDEELALEAARWAAHAVVRLQQLRMAREAGERRASLLGQLLARQEAERKRLVDAVHNATLQGLASCLYRVELTARRADQQPIEATVDELHHIRDLLAQQVAELREIVFRLRPATLDHLGLEAALREYLLHLKHQARVEAALDAELPERLPPELETTIYRVVQEAIDTVRLKAGITRALVRIRQRADGTVVVTIADDGKDYGVPPEPAGGEEKQPIDLSLLALRERIALAGGAVRFAGLPQGGAVMQIVLPRRDDP</sequence>
<dbReference type="InterPro" id="IPR029016">
    <property type="entry name" value="GAF-like_dom_sf"/>
</dbReference>
<proteinExistence type="predicted"/>
<evidence type="ECO:0000256" key="6">
    <source>
        <dbReference type="SAM" id="MobiDB-lite"/>
    </source>
</evidence>
<comment type="catalytic activity">
    <reaction evidence="1">
        <text>ATP + protein L-histidine = ADP + protein N-phospho-L-histidine.</text>
        <dbReference type="EC" id="2.7.13.3"/>
    </reaction>
</comment>
<keyword evidence="5" id="KW-0902">Two-component regulatory system</keyword>
<dbReference type="Pfam" id="PF01590">
    <property type="entry name" value="GAF"/>
    <property type="match status" value="1"/>
</dbReference>
<feature type="domain" description="GAF" evidence="7">
    <location>
        <begin position="52"/>
        <end position="204"/>
    </location>
</feature>
<feature type="domain" description="GAF" evidence="7">
    <location>
        <begin position="224"/>
        <end position="376"/>
    </location>
</feature>
<protein>
    <recommendedName>
        <fullName evidence="2">histidine kinase</fullName>
        <ecNumber evidence="2">2.7.13.3</ecNumber>
    </recommendedName>
</protein>
<dbReference type="InterPro" id="IPR003018">
    <property type="entry name" value="GAF"/>
</dbReference>
<evidence type="ECO:0000256" key="1">
    <source>
        <dbReference type="ARBA" id="ARBA00000085"/>
    </source>
</evidence>
<dbReference type="Gene3D" id="3.30.565.10">
    <property type="entry name" value="Histidine kinase-like ATPase, C-terminal domain"/>
    <property type="match status" value="1"/>
</dbReference>
<feature type="domain" description="GAF" evidence="7">
    <location>
        <begin position="397"/>
        <end position="543"/>
    </location>
</feature>
<dbReference type="SMART" id="SM00065">
    <property type="entry name" value="GAF"/>
    <property type="match status" value="3"/>
</dbReference>
<dbReference type="InterPro" id="IPR036890">
    <property type="entry name" value="HATPase_C_sf"/>
</dbReference>
<dbReference type="SUPFAM" id="SSF55781">
    <property type="entry name" value="GAF domain-like"/>
    <property type="match status" value="3"/>
</dbReference>
<name>A0A831WZP5_9BACT</name>
<evidence type="ECO:0000256" key="2">
    <source>
        <dbReference type="ARBA" id="ARBA00012438"/>
    </source>
</evidence>
<evidence type="ECO:0000313" key="8">
    <source>
        <dbReference type="EMBL" id="HEG91958.1"/>
    </source>
</evidence>
<dbReference type="EMBL" id="DSIY01000259">
    <property type="protein sequence ID" value="HEG91958.1"/>
    <property type="molecule type" value="Genomic_DNA"/>
</dbReference>
<keyword evidence="3" id="KW-0808">Transferase</keyword>
<dbReference type="EC" id="2.7.13.3" evidence="2"/>
<dbReference type="Pfam" id="PF13185">
    <property type="entry name" value="GAF_2"/>
    <property type="match status" value="1"/>
</dbReference>
<evidence type="ECO:0000256" key="5">
    <source>
        <dbReference type="ARBA" id="ARBA00023012"/>
    </source>
</evidence>